<dbReference type="EMBL" id="KZ293644">
    <property type="protein sequence ID" value="PBL04339.1"/>
    <property type="molecule type" value="Genomic_DNA"/>
</dbReference>
<keyword evidence="2" id="KW-1185">Reference proteome</keyword>
<protein>
    <submittedName>
        <fullName evidence="1">Uncharacterized protein</fullName>
    </submittedName>
</protein>
<organism evidence="1 2">
    <name type="scientific">Armillaria gallica</name>
    <name type="common">Bulbous honey fungus</name>
    <name type="synonym">Armillaria bulbosa</name>
    <dbReference type="NCBI Taxonomy" id="47427"/>
    <lineage>
        <taxon>Eukaryota</taxon>
        <taxon>Fungi</taxon>
        <taxon>Dikarya</taxon>
        <taxon>Basidiomycota</taxon>
        <taxon>Agaricomycotina</taxon>
        <taxon>Agaricomycetes</taxon>
        <taxon>Agaricomycetidae</taxon>
        <taxon>Agaricales</taxon>
        <taxon>Marasmiineae</taxon>
        <taxon>Physalacriaceae</taxon>
        <taxon>Armillaria</taxon>
    </lineage>
</organism>
<dbReference type="OrthoDB" id="3040031at2759"/>
<gene>
    <name evidence="1" type="ORF">ARMGADRAFT_1022774</name>
</gene>
<name>A0A2H3EPA6_ARMGA</name>
<dbReference type="STRING" id="47427.A0A2H3EPA6"/>
<dbReference type="InParanoid" id="A0A2H3EPA6"/>
<sequence>MDQVAQIQGREINDIFLPTTTKETYQYGPTERHKNCTLPLCTPGSKAQSSWPGHGDMPEDMKDAVRLYHGEVKGTIPLELLDLAKADAVLSRRWSLGIAKRDFPCLTPALEKFKGAMVKKGVSYDEFIAKGHNHVSVVLALETG</sequence>
<reference evidence="2" key="1">
    <citation type="journal article" date="2017" name="Nat. Ecol. Evol.">
        <title>Genome expansion and lineage-specific genetic innovations in the forest pathogenic fungi Armillaria.</title>
        <authorList>
            <person name="Sipos G."/>
            <person name="Prasanna A.N."/>
            <person name="Walter M.C."/>
            <person name="O'Connor E."/>
            <person name="Balint B."/>
            <person name="Krizsan K."/>
            <person name="Kiss B."/>
            <person name="Hess J."/>
            <person name="Varga T."/>
            <person name="Slot J."/>
            <person name="Riley R."/>
            <person name="Boka B."/>
            <person name="Rigling D."/>
            <person name="Barry K."/>
            <person name="Lee J."/>
            <person name="Mihaltcheva S."/>
            <person name="LaButti K."/>
            <person name="Lipzen A."/>
            <person name="Waldron R."/>
            <person name="Moloney N.M."/>
            <person name="Sperisen C."/>
            <person name="Kredics L."/>
            <person name="Vagvoelgyi C."/>
            <person name="Patrignani A."/>
            <person name="Fitzpatrick D."/>
            <person name="Nagy I."/>
            <person name="Doyle S."/>
            <person name="Anderson J.B."/>
            <person name="Grigoriev I.V."/>
            <person name="Gueldener U."/>
            <person name="Muensterkoetter M."/>
            <person name="Nagy L.G."/>
        </authorList>
    </citation>
    <scope>NUCLEOTIDE SEQUENCE [LARGE SCALE GENOMIC DNA]</scope>
    <source>
        <strain evidence="2">Ar21-2</strain>
    </source>
</reference>
<evidence type="ECO:0000313" key="1">
    <source>
        <dbReference type="EMBL" id="PBL04339.1"/>
    </source>
</evidence>
<evidence type="ECO:0000313" key="2">
    <source>
        <dbReference type="Proteomes" id="UP000217790"/>
    </source>
</evidence>
<dbReference type="AlphaFoldDB" id="A0A2H3EPA6"/>
<accession>A0A2H3EPA6</accession>
<dbReference type="Proteomes" id="UP000217790">
    <property type="component" value="Unassembled WGS sequence"/>
</dbReference>
<proteinExistence type="predicted"/>